<protein>
    <submittedName>
        <fullName evidence="1">Uncharacterized protein</fullName>
    </submittedName>
</protein>
<organism evidence="1 2">
    <name type="scientific">Vaccinium darrowii</name>
    <dbReference type="NCBI Taxonomy" id="229202"/>
    <lineage>
        <taxon>Eukaryota</taxon>
        <taxon>Viridiplantae</taxon>
        <taxon>Streptophyta</taxon>
        <taxon>Embryophyta</taxon>
        <taxon>Tracheophyta</taxon>
        <taxon>Spermatophyta</taxon>
        <taxon>Magnoliopsida</taxon>
        <taxon>eudicotyledons</taxon>
        <taxon>Gunneridae</taxon>
        <taxon>Pentapetalae</taxon>
        <taxon>asterids</taxon>
        <taxon>Ericales</taxon>
        <taxon>Ericaceae</taxon>
        <taxon>Vaccinioideae</taxon>
        <taxon>Vaccinieae</taxon>
        <taxon>Vaccinium</taxon>
    </lineage>
</organism>
<accession>A0ACB7WXM1</accession>
<evidence type="ECO:0000313" key="2">
    <source>
        <dbReference type="Proteomes" id="UP000828048"/>
    </source>
</evidence>
<gene>
    <name evidence="1" type="ORF">Vadar_003384</name>
</gene>
<dbReference type="Proteomes" id="UP000828048">
    <property type="component" value="Chromosome 2"/>
</dbReference>
<evidence type="ECO:0000313" key="1">
    <source>
        <dbReference type="EMBL" id="KAH7833133.1"/>
    </source>
</evidence>
<name>A0ACB7WXM1_9ERIC</name>
<reference evidence="1 2" key="1">
    <citation type="journal article" date="2021" name="Hortic Res">
        <title>High-quality reference genome and annotation aids understanding of berry development for evergreen blueberry (Vaccinium darrowii).</title>
        <authorList>
            <person name="Yu J."/>
            <person name="Hulse-Kemp A.M."/>
            <person name="Babiker E."/>
            <person name="Staton M."/>
        </authorList>
    </citation>
    <scope>NUCLEOTIDE SEQUENCE [LARGE SCALE GENOMIC DNA]</scope>
    <source>
        <strain evidence="2">cv. NJ 8807/NJ 8810</strain>
        <tissue evidence="1">Young leaf</tissue>
    </source>
</reference>
<sequence length="133" mass="15178">MSDLDKLEENIAIVLCKLEKIFPPAFFDVMVHLAIHLPREIKLGGPVQYRWMYPIERLLGILKRLVTNKARPEGSIAEGYISKECTTFCSMYLDGIETVFNREERNDDGGDRAPGLAAFTQNVRPFWSNLKST</sequence>
<comment type="caution">
    <text evidence="1">The sequence shown here is derived from an EMBL/GenBank/DDBJ whole genome shotgun (WGS) entry which is preliminary data.</text>
</comment>
<dbReference type="EMBL" id="CM037152">
    <property type="protein sequence ID" value="KAH7833133.1"/>
    <property type="molecule type" value="Genomic_DNA"/>
</dbReference>
<proteinExistence type="predicted"/>
<keyword evidence="2" id="KW-1185">Reference proteome</keyword>